<accession>A0A2Z7CUS2</accession>
<organism evidence="1 2">
    <name type="scientific">Dorcoceras hygrometricum</name>
    <dbReference type="NCBI Taxonomy" id="472368"/>
    <lineage>
        <taxon>Eukaryota</taxon>
        <taxon>Viridiplantae</taxon>
        <taxon>Streptophyta</taxon>
        <taxon>Embryophyta</taxon>
        <taxon>Tracheophyta</taxon>
        <taxon>Spermatophyta</taxon>
        <taxon>Magnoliopsida</taxon>
        <taxon>eudicotyledons</taxon>
        <taxon>Gunneridae</taxon>
        <taxon>Pentapetalae</taxon>
        <taxon>asterids</taxon>
        <taxon>lamiids</taxon>
        <taxon>Lamiales</taxon>
        <taxon>Gesneriaceae</taxon>
        <taxon>Didymocarpoideae</taxon>
        <taxon>Trichosporeae</taxon>
        <taxon>Loxocarpinae</taxon>
        <taxon>Dorcoceras</taxon>
    </lineage>
</organism>
<name>A0A2Z7CUS2_9LAMI</name>
<keyword evidence="2" id="KW-1185">Reference proteome</keyword>
<protein>
    <submittedName>
        <fullName evidence="1">Uncharacterized protein</fullName>
    </submittedName>
</protein>
<evidence type="ECO:0000313" key="1">
    <source>
        <dbReference type="EMBL" id="KZV50553.1"/>
    </source>
</evidence>
<evidence type="ECO:0000313" key="2">
    <source>
        <dbReference type="Proteomes" id="UP000250235"/>
    </source>
</evidence>
<proteinExistence type="predicted"/>
<dbReference type="EMBL" id="KQ992380">
    <property type="protein sequence ID" value="KZV50553.1"/>
    <property type="molecule type" value="Genomic_DNA"/>
</dbReference>
<reference evidence="1 2" key="1">
    <citation type="journal article" date="2015" name="Proc. Natl. Acad. Sci. U.S.A.">
        <title>The resurrection genome of Boea hygrometrica: A blueprint for survival of dehydration.</title>
        <authorList>
            <person name="Xiao L."/>
            <person name="Yang G."/>
            <person name="Zhang L."/>
            <person name="Yang X."/>
            <person name="Zhao S."/>
            <person name="Ji Z."/>
            <person name="Zhou Q."/>
            <person name="Hu M."/>
            <person name="Wang Y."/>
            <person name="Chen M."/>
            <person name="Xu Y."/>
            <person name="Jin H."/>
            <person name="Xiao X."/>
            <person name="Hu G."/>
            <person name="Bao F."/>
            <person name="Hu Y."/>
            <person name="Wan P."/>
            <person name="Li L."/>
            <person name="Deng X."/>
            <person name="Kuang T."/>
            <person name="Xiang C."/>
            <person name="Zhu J.K."/>
            <person name="Oliver M.J."/>
            <person name="He Y."/>
        </authorList>
    </citation>
    <scope>NUCLEOTIDE SEQUENCE [LARGE SCALE GENOMIC DNA]</scope>
    <source>
        <strain evidence="2">cv. XS01</strain>
    </source>
</reference>
<sequence length="62" mass="7239">MQIFFVLDFVDLRESRLDSRLDAPESFKFQTILIGHIINSRSSKKIDMKGRYPCCFNAQLKA</sequence>
<dbReference type="AlphaFoldDB" id="A0A2Z7CUS2"/>
<dbReference type="Proteomes" id="UP000250235">
    <property type="component" value="Unassembled WGS sequence"/>
</dbReference>
<gene>
    <name evidence="1" type="ORF">F511_32554</name>
</gene>